<evidence type="ECO:0000259" key="1">
    <source>
        <dbReference type="Pfam" id="PF00535"/>
    </source>
</evidence>
<dbReference type="GO" id="GO:0016758">
    <property type="term" value="F:hexosyltransferase activity"/>
    <property type="evidence" value="ECO:0007669"/>
    <property type="project" value="UniProtKB-ARBA"/>
</dbReference>
<organism evidence="2 3">
    <name type="scientific">Thermoclostridium stercorarium subsp. thermolacticum DSM 2910</name>
    <dbReference type="NCBI Taxonomy" id="1121336"/>
    <lineage>
        <taxon>Bacteria</taxon>
        <taxon>Bacillati</taxon>
        <taxon>Bacillota</taxon>
        <taxon>Clostridia</taxon>
        <taxon>Eubacteriales</taxon>
        <taxon>Oscillospiraceae</taxon>
        <taxon>Thermoclostridium</taxon>
    </lineage>
</organism>
<evidence type="ECO:0000313" key="3">
    <source>
        <dbReference type="Proteomes" id="UP000092971"/>
    </source>
</evidence>
<dbReference type="PANTHER" id="PTHR22916">
    <property type="entry name" value="GLYCOSYLTRANSFERASE"/>
    <property type="match status" value="1"/>
</dbReference>
<dbReference type="Proteomes" id="UP000092971">
    <property type="component" value="Chromosome"/>
</dbReference>
<dbReference type="PANTHER" id="PTHR22916:SF3">
    <property type="entry name" value="UDP-GLCNAC:BETAGAL BETA-1,3-N-ACETYLGLUCOSAMINYLTRANSFERASE-LIKE PROTEIN 1"/>
    <property type="match status" value="1"/>
</dbReference>
<name>A0A1B1YAI2_THEST</name>
<dbReference type="CDD" id="cd00761">
    <property type="entry name" value="Glyco_tranf_GTA_type"/>
    <property type="match status" value="1"/>
</dbReference>
<dbReference type="Pfam" id="PF00535">
    <property type="entry name" value="Glycos_transf_2"/>
    <property type="match status" value="1"/>
</dbReference>
<evidence type="ECO:0000313" key="2">
    <source>
        <dbReference type="EMBL" id="ANW97766.1"/>
    </source>
</evidence>
<reference evidence="2 3" key="1">
    <citation type="submission" date="2016-02" db="EMBL/GenBank/DDBJ databases">
        <title>Comparison of Clostridium stercorarium subspecies using comparative genomics and transcriptomics.</title>
        <authorList>
            <person name="Schellenberg J."/>
            <person name="Thallinger G."/>
            <person name="Levin D.B."/>
            <person name="Zhang X."/>
            <person name="Alvare G."/>
            <person name="Fristensky B."/>
            <person name="Sparling R."/>
        </authorList>
    </citation>
    <scope>NUCLEOTIDE SEQUENCE [LARGE SCALE GENOMIC DNA]</scope>
    <source>
        <strain evidence="2 3">DSM 2910</strain>
    </source>
</reference>
<dbReference type="AlphaFoldDB" id="A0A1B1YAI2"/>
<gene>
    <name evidence="2" type="ORF">CSTERTH_01320</name>
</gene>
<dbReference type="SUPFAM" id="SSF53448">
    <property type="entry name" value="Nucleotide-diphospho-sugar transferases"/>
    <property type="match status" value="1"/>
</dbReference>
<keyword evidence="2" id="KW-0808">Transferase</keyword>
<sequence>MALPLVSIIVPVYNAEKTLVRCVNSILKQQYQNTEIILVNDGSTDNSLSICREYEKMDSRIKVIDKPNTGVSDTRNIGMAHASGEYFQFVDSDDWISENATKVLVDRILETNCDMVISGFYRVINGKKSEKGHIPDNKVMDKKEFISHMMKAPANFYYGVMWNKLYRADIIKAHRITCCTDLNWCEDFLFNLDYIRYSESFASLNIPIYYYVKTKNSLVEKQCTLKNIISMKIKLFESYKELFESTELYEQNRAQIRKFFIAYAKDGGLGYGDTYFFENCINLLRRRKSG</sequence>
<accession>A0A1B1YAI2</accession>
<feature type="domain" description="Glycosyltransferase 2-like" evidence="1">
    <location>
        <begin position="7"/>
        <end position="167"/>
    </location>
</feature>
<dbReference type="OrthoDB" id="1640114at2"/>
<proteinExistence type="predicted"/>
<dbReference type="Gene3D" id="3.90.550.10">
    <property type="entry name" value="Spore Coat Polysaccharide Biosynthesis Protein SpsA, Chain A"/>
    <property type="match status" value="1"/>
</dbReference>
<dbReference type="InterPro" id="IPR001173">
    <property type="entry name" value="Glyco_trans_2-like"/>
</dbReference>
<dbReference type="EMBL" id="CP014672">
    <property type="protein sequence ID" value="ANW97766.1"/>
    <property type="molecule type" value="Genomic_DNA"/>
</dbReference>
<protein>
    <submittedName>
        <fullName evidence="2">Glycosyl transferase family 2</fullName>
    </submittedName>
</protein>
<dbReference type="InterPro" id="IPR029044">
    <property type="entry name" value="Nucleotide-diphossugar_trans"/>
</dbReference>
<dbReference type="RefSeq" id="WP_015357958.1">
    <property type="nucleotide sequence ID" value="NZ_CP014672.1"/>
</dbReference>